<feature type="compositionally biased region" description="Low complexity" evidence="1">
    <location>
        <begin position="259"/>
        <end position="268"/>
    </location>
</feature>
<name>A0A8J4A1A1_9ACTN</name>
<evidence type="ECO:0008006" key="5">
    <source>
        <dbReference type="Google" id="ProtNLM"/>
    </source>
</evidence>
<keyword evidence="2" id="KW-0812">Transmembrane</keyword>
<gene>
    <name evidence="3" type="ORF">Voc01_063070</name>
</gene>
<feature type="transmembrane region" description="Helical" evidence="2">
    <location>
        <begin position="54"/>
        <end position="77"/>
    </location>
</feature>
<protein>
    <recommendedName>
        <fullName evidence="5">DUF3105 domain-containing protein</fullName>
    </recommendedName>
</protein>
<evidence type="ECO:0000313" key="4">
    <source>
        <dbReference type="Proteomes" id="UP000635606"/>
    </source>
</evidence>
<organism evidence="3 4">
    <name type="scientific">Virgisporangium ochraceum</name>
    <dbReference type="NCBI Taxonomy" id="65505"/>
    <lineage>
        <taxon>Bacteria</taxon>
        <taxon>Bacillati</taxon>
        <taxon>Actinomycetota</taxon>
        <taxon>Actinomycetes</taxon>
        <taxon>Micromonosporales</taxon>
        <taxon>Micromonosporaceae</taxon>
        <taxon>Virgisporangium</taxon>
    </lineage>
</organism>
<dbReference type="Proteomes" id="UP000635606">
    <property type="component" value="Unassembled WGS sequence"/>
</dbReference>
<sequence length="268" mass="28719">MSVRSKGGEQRRPSTARTGRKAAGGKAGAAKDGRGGGPRPTASVRIKPGRDSRLISLFVAVGLVAAGIIGYGAYAVYRNSIGWQDRAAAIDGIVNYRAKDPKAPDYVDPRPSAYGHVEGTVQYPVQPPVGGRHNAAWQRCQGDVYDTPIASEHALHSLEHGAVWIAFRPDLPKDQVEALAAKVRGNDHMLMSPFEGLDRPISLQAWGYQLKLDNARDGRIGEFIRALRVNASTEGNATCSTGNYVNVTGTTPRNMPAPQDQQQQQPGG</sequence>
<dbReference type="AlphaFoldDB" id="A0A8J4A1A1"/>
<evidence type="ECO:0000256" key="2">
    <source>
        <dbReference type="SAM" id="Phobius"/>
    </source>
</evidence>
<dbReference type="Pfam" id="PF11303">
    <property type="entry name" value="DUF3105"/>
    <property type="match status" value="1"/>
</dbReference>
<accession>A0A8J4A1A1</accession>
<dbReference type="RefSeq" id="WP_203931265.1">
    <property type="nucleotide sequence ID" value="NZ_BOPH01000088.1"/>
</dbReference>
<reference evidence="3" key="1">
    <citation type="submission" date="2021-01" db="EMBL/GenBank/DDBJ databases">
        <title>Whole genome shotgun sequence of Virgisporangium ochraceum NBRC 16418.</title>
        <authorList>
            <person name="Komaki H."/>
            <person name="Tamura T."/>
        </authorList>
    </citation>
    <scope>NUCLEOTIDE SEQUENCE</scope>
    <source>
        <strain evidence="3">NBRC 16418</strain>
    </source>
</reference>
<keyword evidence="2" id="KW-0472">Membrane</keyword>
<feature type="region of interest" description="Disordered" evidence="1">
    <location>
        <begin position="249"/>
        <end position="268"/>
    </location>
</feature>
<comment type="caution">
    <text evidence="3">The sequence shown here is derived from an EMBL/GenBank/DDBJ whole genome shotgun (WGS) entry which is preliminary data.</text>
</comment>
<keyword evidence="4" id="KW-1185">Reference proteome</keyword>
<dbReference type="InterPro" id="IPR021454">
    <property type="entry name" value="DUF3105"/>
</dbReference>
<keyword evidence="2" id="KW-1133">Transmembrane helix</keyword>
<evidence type="ECO:0000313" key="3">
    <source>
        <dbReference type="EMBL" id="GIJ71390.1"/>
    </source>
</evidence>
<evidence type="ECO:0000256" key="1">
    <source>
        <dbReference type="SAM" id="MobiDB-lite"/>
    </source>
</evidence>
<proteinExistence type="predicted"/>
<feature type="compositionally biased region" description="Basic and acidic residues" evidence="1">
    <location>
        <begin position="1"/>
        <end position="12"/>
    </location>
</feature>
<dbReference type="EMBL" id="BOPH01000088">
    <property type="protein sequence ID" value="GIJ71390.1"/>
    <property type="molecule type" value="Genomic_DNA"/>
</dbReference>
<feature type="region of interest" description="Disordered" evidence="1">
    <location>
        <begin position="1"/>
        <end position="46"/>
    </location>
</feature>